<dbReference type="Proteomes" id="UP000006591">
    <property type="component" value="Chromosome 11"/>
</dbReference>
<proteinExistence type="predicted"/>
<keyword evidence="2" id="KW-1185">Reference proteome</keyword>
<name>A0A0E0J1T0_ORYNI</name>
<dbReference type="Gramene" id="ONIVA11G12680.1">
    <property type="protein sequence ID" value="ONIVA11G12680.1"/>
    <property type="gene ID" value="ONIVA11G12680"/>
</dbReference>
<reference evidence="1" key="2">
    <citation type="submission" date="2018-04" db="EMBL/GenBank/DDBJ databases">
        <title>OnivRS2 (Oryza nivara Reference Sequence Version 2).</title>
        <authorList>
            <person name="Zhang J."/>
            <person name="Kudrna D."/>
            <person name="Lee S."/>
            <person name="Talag J."/>
            <person name="Rajasekar S."/>
            <person name="Welchert J."/>
            <person name="Hsing Y.-I."/>
            <person name="Wing R.A."/>
        </authorList>
    </citation>
    <scope>NUCLEOTIDE SEQUENCE [LARGE SCALE GENOMIC DNA]</scope>
    <source>
        <strain evidence="1">SL10</strain>
    </source>
</reference>
<evidence type="ECO:0000313" key="2">
    <source>
        <dbReference type="Proteomes" id="UP000006591"/>
    </source>
</evidence>
<dbReference type="AlphaFoldDB" id="A0A0E0J1T0"/>
<accession>A0A0E0J1T0</accession>
<dbReference type="HOGENOM" id="CLU_2324325_0_0_1"/>
<reference evidence="1" key="1">
    <citation type="submission" date="2015-04" db="UniProtKB">
        <authorList>
            <consortium name="EnsemblPlants"/>
        </authorList>
    </citation>
    <scope>IDENTIFICATION</scope>
    <source>
        <strain evidence="1">SL10</strain>
    </source>
</reference>
<evidence type="ECO:0000313" key="1">
    <source>
        <dbReference type="EnsemblPlants" id="ONIVA11G12680.1"/>
    </source>
</evidence>
<dbReference type="EnsemblPlants" id="ONIVA11G12680.1">
    <property type="protein sequence ID" value="ONIVA11G12680.1"/>
    <property type="gene ID" value="ONIVA11G12680"/>
</dbReference>
<organism evidence="1">
    <name type="scientific">Oryza nivara</name>
    <name type="common">Indian wild rice</name>
    <name type="synonym">Oryza sativa f. spontanea</name>
    <dbReference type="NCBI Taxonomy" id="4536"/>
    <lineage>
        <taxon>Eukaryota</taxon>
        <taxon>Viridiplantae</taxon>
        <taxon>Streptophyta</taxon>
        <taxon>Embryophyta</taxon>
        <taxon>Tracheophyta</taxon>
        <taxon>Spermatophyta</taxon>
        <taxon>Magnoliopsida</taxon>
        <taxon>Liliopsida</taxon>
        <taxon>Poales</taxon>
        <taxon>Poaceae</taxon>
        <taxon>BOP clade</taxon>
        <taxon>Oryzoideae</taxon>
        <taxon>Oryzeae</taxon>
        <taxon>Oryzinae</taxon>
        <taxon>Oryza</taxon>
    </lineage>
</organism>
<protein>
    <submittedName>
        <fullName evidence="1">Uncharacterized protein</fullName>
    </submittedName>
</protein>
<dbReference type="OMA" id="PGRYCAK"/>
<sequence length="99" mass="11332">MAAVPAPFFAVDPGRYCAKFIPNQNYPFPIRIVMLSALSKYSLIDSFLAYEQKGLRADTLSAAKRMEDNMMYPIKDQETMLAVPMDMNRQQDTGYRIEI</sequence>